<organism evidence="2 3">
    <name type="scientific">Trametes coccinea (strain BRFM310)</name>
    <name type="common">Pycnoporus coccineus</name>
    <dbReference type="NCBI Taxonomy" id="1353009"/>
    <lineage>
        <taxon>Eukaryota</taxon>
        <taxon>Fungi</taxon>
        <taxon>Dikarya</taxon>
        <taxon>Basidiomycota</taxon>
        <taxon>Agaricomycotina</taxon>
        <taxon>Agaricomycetes</taxon>
        <taxon>Polyporales</taxon>
        <taxon>Polyporaceae</taxon>
        <taxon>Trametes</taxon>
    </lineage>
</organism>
<dbReference type="Proteomes" id="UP000193067">
    <property type="component" value="Unassembled WGS sequence"/>
</dbReference>
<feature type="compositionally biased region" description="Pro residues" evidence="1">
    <location>
        <begin position="1"/>
        <end position="11"/>
    </location>
</feature>
<dbReference type="EMBL" id="KZ084115">
    <property type="protein sequence ID" value="OSD00813.1"/>
    <property type="molecule type" value="Genomic_DNA"/>
</dbReference>
<evidence type="ECO:0000313" key="3">
    <source>
        <dbReference type="Proteomes" id="UP000193067"/>
    </source>
</evidence>
<protein>
    <submittedName>
        <fullName evidence="2">Uncharacterized protein</fullName>
    </submittedName>
</protein>
<feature type="compositionally biased region" description="Low complexity" evidence="1">
    <location>
        <begin position="46"/>
        <end position="66"/>
    </location>
</feature>
<reference evidence="2 3" key="1">
    <citation type="journal article" date="2015" name="Biotechnol. Biofuels">
        <title>Enhanced degradation of softwood versus hardwood by the white-rot fungus Pycnoporus coccineus.</title>
        <authorList>
            <person name="Couturier M."/>
            <person name="Navarro D."/>
            <person name="Chevret D."/>
            <person name="Henrissat B."/>
            <person name="Piumi F."/>
            <person name="Ruiz-Duenas F.J."/>
            <person name="Martinez A.T."/>
            <person name="Grigoriev I.V."/>
            <person name="Riley R."/>
            <person name="Lipzen A."/>
            <person name="Berrin J.G."/>
            <person name="Master E.R."/>
            <person name="Rosso M.N."/>
        </authorList>
    </citation>
    <scope>NUCLEOTIDE SEQUENCE [LARGE SCALE GENOMIC DNA]</scope>
    <source>
        <strain evidence="2 3">BRFM310</strain>
    </source>
</reference>
<accession>A0A1Y2IJS7</accession>
<name>A0A1Y2IJS7_TRAC3</name>
<evidence type="ECO:0000313" key="2">
    <source>
        <dbReference type="EMBL" id="OSD00813.1"/>
    </source>
</evidence>
<keyword evidence="3" id="KW-1185">Reference proteome</keyword>
<dbReference type="AlphaFoldDB" id="A0A1Y2IJS7"/>
<feature type="compositionally biased region" description="Polar residues" evidence="1">
    <location>
        <begin position="26"/>
        <end position="36"/>
    </location>
</feature>
<proteinExistence type="predicted"/>
<evidence type="ECO:0000256" key="1">
    <source>
        <dbReference type="SAM" id="MobiDB-lite"/>
    </source>
</evidence>
<gene>
    <name evidence="2" type="ORF">PYCCODRAFT_1436875</name>
</gene>
<sequence>MSSYYSPPPSSPMGSFFPTGPASPHAFSSFQQSPRDSQAMYAALTSSSAHNAAQGQAAQARGHASQTGSLKRMFRK</sequence>
<feature type="region of interest" description="Disordered" evidence="1">
    <location>
        <begin position="1"/>
        <end position="76"/>
    </location>
</feature>